<dbReference type="SUPFAM" id="SSF52540">
    <property type="entry name" value="P-loop containing nucleoside triphosphate hydrolases"/>
    <property type="match status" value="1"/>
</dbReference>
<dbReference type="Pfam" id="PF00005">
    <property type="entry name" value="ABC_tran"/>
    <property type="match status" value="1"/>
</dbReference>
<evidence type="ECO:0000259" key="3">
    <source>
        <dbReference type="PROSITE" id="PS50893"/>
    </source>
</evidence>
<accession>A0ABV7DTY6</accession>
<reference evidence="5" key="1">
    <citation type="journal article" date="2019" name="Int. J. Syst. Evol. Microbiol.">
        <title>The Global Catalogue of Microorganisms (GCM) 10K type strain sequencing project: providing services to taxonomists for standard genome sequencing and annotation.</title>
        <authorList>
            <consortium name="The Broad Institute Genomics Platform"/>
            <consortium name="The Broad Institute Genome Sequencing Center for Infectious Disease"/>
            <person name="Wu L."/>
            <person name="Ma J."/>
        </authorList>
    </citation>
    <scope>NUCLEOTIDE SEQUENCE [LARGE SCALE GENOMIC DNA]</scope>
    <source>
        <strain evidence="5">KCTC 62102</strain>
    </source>
</reference>
<dbReference type="GO" id="GO:0005524">
    <property type="term" value="F:ATP binding"/>
    <property type="evidence" value="ECO:0007669"/>
    <property type="project" value="UniProtKB-KW"/>
</dbReference>
<dbReference type="InterPro" id="IPR003439">
    <property type="entry name" value="ABC_transporter-like_ATP-bd"/>
</dbReference>
<protein>
    <submittedName>
        <fullName evidence="4">ABC transporter ATP-binding protein</fullName>
    </submittedName>
</protein>
<dbReference type="PANTHER" id="PTHR42794:SF2">
    <property type="entry name" value="ABC TRANSPORTER ATP-BINDING PROTEIN"/>
    <property type="match status" value="1"/>
</dbReference>
<keyword evidence="2 4" id="KW-0067">ATP-binding</keyword>
<dbReference type="Gene3D" id="3.40.50.300">
    <property type="entry name" value="P-loop containing nucleotide triphosphate hydrolases"/>
    <property type="match status" value="1"/>
</dbReference>
<organism evidence="4 5">
    <name type="scientific">Tabrizicola soli</name>
    <dbReference type="NCBI Taxonomy" id="2185115"/>
    <lineage>
        <taxon>Bacteria</taxon>
        <taxon>Pseudomonadati</taxon>
        <taxon>Pseudomonadota</taxon>
        <taxon>Alphaproteobacteria</taxon>
        <taxon>Rhodobacterales</taxon>
        <taxon>Paracoccaceae</taxon>
        <taxon>Tabrizicola</taxon>
    </lineage>
</organism>
<dbReference type="Proteomes" id="UP001595445">
    <property type="component" value="Unassembled WGS sequence"/>
</dbReference>
<proteinExistence type="predicted"/>
<dbReference type="InterPro" id="IPR027417">
    <property type="entry name" value="P-loop_NTPase"/>
</dbReference>
<dbReference type="PANTHER" id="PTHR42794">
    <property type="entry name" value="HEMIN IMPORT ATP-BINDING PROTEIN HMUV"/>
    <property type="match status" value="1"/>
</dbReference>
<gene>
    <name evidence="4" type="ORF">ACFOD6_10990</name>
</gene>
<evidence type="ECO:0000256" key="1">
    <source>
        <dbReference type="ARBA" id="ARBA00022741"/>
    </source>
</evidence>
<dbReference type="EMBL" id="JBHRSM010000019">
    <property type="protein sequence ID" value="MFC3086571.1"/>
    <property type="molecule type" value="Genomic_DNA"/>
</dbReference>
<dbReference type="CDD" id="cd03214">
    <property type="entry name" value="ABC_Iron-Siderophores_B12_Hemin"/>
    <property type="match status" value="1"/>
</dbReference>
<name>A0ABV7DTY6_9RHOB</name>
<dbReference type="PROSITE" id="PS50893">
    <property type="entry name" value="ABC_TRANSPORTER_2"/>
    <property type="match status" value="1"/>
</dbReference>
<sequence length="249" mass="26683">MLTATIREVRKGRVTVLQPLRLTAAPGQVLGVIGPNGAGKSTLLRQLAGIDGAGAARWSGEALAARQIGFMPQAFQVSARLSVLECVLLGRREGLGWRVAAQDLAASAAALAALGLERLAQRPLESLSGGQQQMVLLAQRLVRRPRLLVLDEPTSALDLHHQLTVLGHLRAHARRRDAIVVMALHDLTMAARFCDRLALLQAGHLLACGPPCTLLTSEAIREGWQVEPEVLLARDGGQVIVPHRIEAPQ</sequence>
<evidence type="ECO:0000313" key="5">
    <source>
        <dbReference type="Proteomes" id="UP001595445"/>
    </source>
</evidence>
<keyword evidence="1" id="KW-0547">Nucleotide-binding</keyword>
<evidence type="ECO:0000256" key="2">
    <source>
        <dbReference type="ARBA" id="ARBA00022840"/>
    </source>
</evidence>
<feature type="domain" description="ABC transporter" evidence="3">
    <location>
        <begin position="1"/>
        <end position="227"/>
    </location>
</feature>
<comment type="caution">
    <text evidence="4">The sequence shown here is derived from an EMBL/GenBank/DDBJ whole genome shotgun (WGS) entry which is preliminary data.</text>
</comment>
<dbReference type="InterPro" id="IPR003593">
    <property type="entry name" value="AAA+_ATPase"/>
</dbReference>
<evidence type="ECO:0000313" key="4">
    <source>
        <dbReference type="EMBL" id="MFC3086571.1"/>
    </source>
</evidence>
<dbReference type="SMART" id="SM00382">
    <property type="entry name" value="AAA"/>
    <property type="match status" value="1"/>
</dbReference>
<dbReference type="RefSeq" id="WP_197645606.1">
    <property type="nucleotide sequence ID" value="NZ_JAEACP010000015.1"/>
</dbReference>
<keyword evidence="5" id="KW-1185">Reference proteome</keyword>